<gene>
    <name evidence="2" type="ORF">O3M35_007662</name>
</gene>
<evidence type="ECO:0008006" key="4">
    <source>
        <dbReference type="Google" id="ProtNLM"/>
    </source>
</evidence>
<accession>A0AAW1DAD3</accession>
<keyword evidence="1" id="KW-1133">Transmembrane helix</keyword>
<evidence type="ECO:0000313" key="2">
    <source>
        <dbReference type="EMBL" id="KAK9507898.1"/>
    </source>
</evidence>
<dbReference type="Proteomes" id="UP001461498">
    <property type="component" value="Unassembled WGS sequence"/>
</dbReference>
<evidence type="ECO:0000313" key="3">
    <source>
        <dbReference type="Proteomes" id="UP001461498"/>
    </source>
</evidence>
<keyword evidence="3" id="KW-1185">Reference proteome</keyword>
<organism evidence="2 3">
    <name type="scientific">Rhynocoris fuscipes</name>
    <dbReference type="NCBI Taxonomy" id="488301"/>
    <lineage>
        <taxon>Eukaryota</taxon>
        <taxon>Metazoa</taxon>
        <taxon>Ecdysozoa</taxon>
        <taxon>Arthropoda</taxon>
        <taxon>Hexapoda</taxon>
        <taxon>Insecta</taxon>
        <taxon>Pterygota</taxon>
        <taxon>Neoptera</taxon>
        <taxon>Paraneoptera</taxon>
        <taxon>Hemiptera</taxon>
        <taxon>Heteroptera</taxon>
        <taxon>Panheteroptera</taxon>
        <taxon>Cimicomorpha</taxon>
        <taxon>Reduviidae</taxon>
        <taxon>Harpactorinae</taxon>
        <taxon>Harpactorini</taxon>
        <taxon>Rhynocoris</taxon>
    </lineage>
</organism>
<keyword evidence="1" id="KW-0472">Membrane</keyword>
<sequence length="88" mass="11080">MGEGNNYFYFYFFLFFFYFVFFFFFFFFILFYFFFFFASFLHTIRTRQEYIFKMINEVKKNRLCVLRANFSQFGFFFGKITSLMHSGA</sequence>
<dbReference type="AlphaFoldDB" id="A0AAW1DAD3"/>
<reference evidence="2 3" key="1">
    <citation type="submission" date="2022-12" db="EMBL/GenBank/DDBJ databases">
        <title>Chromosome-level genome assembly of true bugs.</title>
        <authorList>
            <person name="Ma L."/>
            <person name="Li H."/>
        </authorList>
    </citation>
    <scope>NUCLEOTIDE SEQUENCE [LARGE SCALE GENOMIC DNA]</scope>
    <source>
        <strain evidence="2">Lab_2022b</strain>
    </source>
</reference>
<evidence type="ECO:0000256" key="1">
    <source>
        <dbReference type="SAM" id="Phobius"/>
    </source>
</evidence>
<name>A0AAW1DAD3_9HEMI</name>
<keyword evidence="1" id="KW-0812">Transmembrane</keyword>
<feature type="transmembrane region" description="Helical" evidence="1">
    <location>
        <begin position="12"/>
        <end position="38"/>
    </location>
</feature>
<proteinExistence type="predicted"/>
<dbReference type="EMBL" id="JAPXFL010000004">
    <property type="protein sequence ID" value="KAK9507898.1"/>
    <property type="molecule type" value="Genomic_DNA"/>
</dbReference>
<protein>
    <recommendedName>
        <fullName evidence="4">ATP synthase F0 subunit 8</fullName>
    </recommendedName>
</protein>
<comment type="caution">
    <text evidence="2">The sequence shown here is derived from an EMBL/GenBank/DDBJ whole genome shotgun (WGS) entry which is preliminary data.</text>
</comment>